<feature type="domain" description="Protein kinase" evidence="2">
    <location>
        <begin position="134"/>
        <end position="421"/>
    </location>
</feature>
<comment type="caution">
    <text evidence="4">The sequence shown here is derived from an EMBL/GenBank/DDBJ whole genome shotgun (WGS) entry which is preliminary data.</text>
</comment>
<evidence type="ECO:0000313" key="6">
    <source>
        <dbReference type="Proteomes" id="UP000251035"/>
    </source>
</evidence>
<evidence type="ECO:0000313" key="4">
    <source>
        <dbReference type="EMBL" id="RJT47349.1"/>
    </source>
</evidence>
<dbReference type="AlphaFoldDB" id="A0A3A5L4C1"/>
<evidence type="ECO:0000259" key="2">
    <source>
        <dbReference type="PROSITE" id="PS50011"/>
    </source>
</evidence>
<dbReference type="OrthoDB" id="5632772at2"/>
<dbReference type="SUPFAM" id="SSF56112">
    <property type="entry name" value="Protein kinase-like (PK-like)"/>
    <property type="match status" value="1"/>
</dbReference>
<evidence type="ECO:0000256" key="1">
    <source>
        <dbReference type="SAM" id="MobiDB-lite"/>
    </source>
</evidence>
<gene>
    <name evidence="4" type="ORF">D6J04_07220</name>
    <name evidence="3" type="ORF">DB745_02830</name>
    <name evidence="5" type="ORF">DIZ81_02825</name>
</gene>
<dbReference type="PROSITE" id="PS00108">
    <property type="entry name" value="PROTEIN_KINASE_ST"/>
    <property type="match status" value="1"/>
</dbReference>
<dbReference type="Gene3D" id="1.10.510.10">
    <property type="entry name" value="Transferase(Phosphotransferase) domain 1"/>
    <property type="match status" value="1"/>
</dbReference>
<reference evidence="5 8" key="2">
    <citation type="submission" date="2018-04" db="EMBL/GenBank/DDBJ databases">
        <title>Whole genome sequence comparison of clinical and drinking water Legionella pneumophila isolates.</title>
        <authorList>
            <person name="Garner E."/>
        </authorList>
    </citation>
    <scope>NUCLEOTIDE SEQUENCE [LARGE SCALE GENOMIC DNA]</scope>
    <source>
        <strain evidence="5 8">WH02</strain>
    </source>
</reference>
<dbReference type="InterPro" id="IPR008271">
    <property type="entry name" value="Ser/Thr_kinase_AS"/>
</dbReference>
<organism evidence="4 7">
    <name type="scientific">Legionella taurinensis</name>
    <dbReference type="NCBI Taxonomy" id="70611"/>
    <lineage>
        <taxon>Bacteria</taxon>
        <taxon>Pseudomonadati</taxon>
        <taxon>Pseudomonadota</taxon>
        <taxon>Gammaproteobacteria</taxon>
        <taxon>Legionellales</taxon>
        <taxon>Legionellaceae</taxon>
        <taxon>Legionella</taxon>
    </lineage>
</organism>
<evidence type="ECO:0000313" key="7">
    <source>
        <dbReference type="Proteomes" id="UP000270757"/>
    </source>
</evidence>
<evidence type="ECO:0000313" key="3">
    <source>
        <dbReference type="EMBL" id="PUT48965.1"/>
    </source>
</evidence>
<dbReference type="InterPro" id="IPR000719">
    <property type="entry name" value="Prot_kinase_dom"/>
</dbReference>
<dbReference type="Proteomes" id="UP000251035">
    <property type="component" value="Unassembled WGS sequence"/>
</dbReference>
<dbReference type="GO" id="GO:0005524">
    <property type="term" value="F:ATP binding"/>
    <property type="evidence" value="ECO:0007669"/>
    <property type="project" value="InterPro"/>
</dbReference>
<dbReference type="Gene3D" id="3.30.200.20">
    <property type="entry name" value="Phosphorylase Kinase, domain 1"/>
    <property type="match status" value="1"/>
</dbReference>
<proteinExistence type="predicted"/>
<reference evidence="4 7" key="3">
    <citation type="submission" date="2018-09" db="EMBL/GenBank/DDBJ databases">
        <title>Draft genome sequences of Legionella taurinensis isolated from water samples.</title>
        <authorList>
            <person name="Chakeri A."/>
            <person name="Allerberger F."/>
            <person name="Kundi M."/>
            <person name="Ruppitsch W."/>
            <person name="Schmid D."/>
        </authorList>
    </citation>
    <scope>NUCLEOTIDE SEQUENCE [LARGE SCALE GENOMIC DNA]</scope>
    <source>
        <strain evidence="4 7">4570-18-6</strain>
    </source>
</reference>
<evidence type="ECO:0000313" key="8">
    <source>
        <dbReference type="Proteomes" id="UP000306421"/>
    </source>
</evidence>
<dbReference type="EMBL" id="QFGG01000002">
    <property type="protein sequence ID" value="TID45729.1"/>
    <property type="molecule type" value="Genomic_DNA"/>
</dbReference>
<evidence type="ECO:0000313" key="5">
    <source>
        <dbReference type="EMBL" id="TID45729.1"/>
    </source>
</evidence>
<feature type="region of interest" description="Disordered" evidence="1">
    <location>
        <begin position="399"/>
        <end position="421"/>
    </location>
</feature>
<reference evidence="3 6" key="1">
    <citation type="submission" date="2018-04" db="EMBL/GenBank/DDBJ databases">
        <title>Whole genome sequence comparison of clinical and drinking water Legionella pneumophila isolates associated with the Flint Water Crisis.</title>
        <authorList>
            <person name="Garner E."/>
            <person name="Brown C."/>
            <person name="Schwake O."/>
            <person name="Coil D."/>
            <person name="Jospin G."/>
            <person name="Eisen J."/>
            <person name="Edwards M."/>
            <person name="Pruden A."/>
        </authorList>
    </citation>
    <scope>NUCLEOTIDE SEQUENCE [LARGE SCALE GENOMIC DNA]</scope>
    <source>
        <strain evidence="3 6">Genessee03</strain>
    </source>
</reference>
<dbReference type="GO" id="GO:0004672">
    <property type="term" value="F:protein kinase activity"/>
    <property type="evidence" value="ECO:0007669"/>
    <property type="project" value="InterPro"/>
</dbReference>
<protein>
    <recommendedName>
        <fullName evidence="2">Protein kinase domain-containing protein</fullName>
    </recommendedName>
</protein>
<sequence>MDGELMFDLLPVEGGLLSQKRKQIVLLNDILKKMNHSKKSDPERLPYYYGKLEALHRKIMGKGEADTIIKNWFLAHPLYKTHQQIIDLVKHRQLEKKVKKIAKRMDLDNLYSKYTSKDSFKGLVQDRLMAIDSSYKVTSLGGGNNPILHVTLNKDQQFIMRFVRVDSQDEERGVSPKQAREQVSGMPQVPQPLLMHYVANDFQEKTYIEFGHYYPQGNIEELFKQLDDHKKDSPNRETMVLLYAQKFLEFYLELNRRGVWYTDLKPSNILLDSQGGLVISDLKGLLMSHESKMPSAKTNTSKAYYQSSVFEGKSVNLERLQRQTLANTLYQLMTGKLPVSVKGHYIDWKYKYNFNQDCFKSVEGELIKSLILALNMSRPKPLTHYLTLINDHLHQEQLQPQEEAARVATRDRDDSQASITL</sequence>
<dbReference type="EMBL" id="QZWB01000006">
    <property type="protein sequence ID" value="RJT47349.1"/>
    <property type="molecule type" value="Genomic_DNA"/>
</dbReference>
<dbReference type="EMBL" id="QCXM01000002">
    <property type="protein sequence ID" value="PUT48965.1"/>
    <property type="molecule type" value="Genomic_DNA"/>
</dbReference>
<dbReference type="PROSITE" id="PS50011">
    <property type="entry name" value="PROTEIN_KINASE_DOM"/>
    <property type="match status" value="1"/>
</dbReference>
<dbReference type="Proteomes" id="UP000306421">
    <property type="component" value="Unassembled WGS sequence"/>
</dbReference>
<accession>A0A3A5L4C1</accession>
<dbReference type="Proteomes" id="UP000270757">
    <property type="component" value="Unassembled WGS sequence"/>
</dbReference>
<dbReference type="InterPro" id="IPR011009">
    <property type="entry name" value="Kinase-like_dom_sf"/>
</dbReference>
<name>A0A3A5L4C1_9GAMM</name>
<keyword evidence="6" id="KW-1185">Reference proteome</keyword>
<feature type="compositionally biased region" description="Basic and acidic residues" evidence="1">
    <location>
        <begin position="403"/>
        <end position="415"/>
    </location>
</feature>